<sequence>MAVAWVQLEYQLITQGGFLMHHRKVALVTGASSGIGNAIAKSLHRNGVTVYAGARRVERMNDLDDLGITTLPLDVTDAQSVEHTVNRIVSETGRIDILVNNAGFGLLGALEDLTIDQAQAQFDVNLFGAARLIQSVLPMMRQQHAGRIINVTSVDGKVAQPLASWYVASKFALEGLSDALRFELRPHGIDVVVIEPGSIQSEWADIASDHLQAASGTGPYAATTTQAVAILKAAKRFASGPQVIARLADRAALSRRPKTRYHAGAGSSILWLRQCLSDRALDRIWRVVGQAAQRITR</sequence>
<dbReference type="Pfam" id="PF00106">
    <property type="entry name" value="adh_short"/>
    <property type="match status" value="1"/>
</dbReference>
<dbReference type="InterPro" id="IPR036291">
    <property type="entry name" value="NAD(P)-bd_dom_sf"/>
</dbReference>
<reference evidence="4 5" key="1">
    <citation type="journal article" date="2015" name="Genome Announc.">
        <title>Expanding the biotechnology potential of lactobacilli through comparative genomics of 213 strains and associated genera.</title>
        <authorList>
            <person name="Sun Z."/>
            <person name="Harris H.M."/>
            <person name="McCann A."/>
            <person name="Guo C."/>
            <person name="Argimon S."/>
            <person name="Zhang W."/>
            <person name="Yang X."/>
            <person name="Jeffery I.B."/>
            <person name="Cooney J.C."/>
            <person name="Kagawa T.F."/>
            <person name="Liu W."/>
            <person name="Song Y."/>
            <person name="Salvetti E."/>
            <person name="Wrobel A."/>
            <person name="Rasinkangas P."/>
            <person name="Parkhill J."/>
            <person name="Rea M.C."/>
            <person name="O'Sullivan O."/>
            <person name="Ritari J."/>
            <person name="Douillard F.P."/>
            <person name="Paul Ross R."/>
            <person name="Yang R."/>
            <person name="Briner A.E."/>
            <person name="Felis G.E."/>
            <person name="de Vos W.M."/>
            <person name="Barrangou R."/>
            <person name="Klaenhammer T.R."/>
            <person name="Caufield P.W."/>
            <person name="Cui Y."/>
            <person name="Zhang H."/>
            <person name="O'Toole P.W."/>
        </authorList>
    </citation>
    <scope>NUCLEOTIDE SEQUENCE [LARGE SCALE GENOMIC DNA]</scope>
    <source>
        <strain evidence="4 5">DSM 19117</strain>
    </source>
</reference>
<dbReference type="STRING" id="1423773.FD30_GL000359"/>
<dbReference type="PROSITE" id="PS00061">
    <property type="entry name" value="ADH_SHORT"/>
    <property type="match status" value="1"/>
</dbReference>
<dbReference type="SUPFAM" id="SSF51735">
    <property type="entry name" value="NAD(P)-binding Rossmann-fold domains"/>
    <property type="match status" value="1"/>
</dbReference>
<evidence type="ECO:0000313" key="5">
    <source>
        <dbReference type="Proteomes" id="UP000051162"/>
    </source>
</evidence>
<dbReference type="AlphaFoldDB" id="A0A0R1JWM4"/>
<dbReference type="GO" id="GO:0016491">
    <property type="term" value="F:oxidoreductase activity"/>
    <property type="evidence" value="ECO:0007669"/>
    <property type="project" value="UniProtKB-KW"/>
</dbReference>
<dbReference type="PRINTS" id="PR00080">
    <property type="entry name" value="SDRFAMILY"/>
</dbReference>
<comment type="similarity">
    <text evidence="1 3">Belongs to the short-chain dehydrogenases/reductases (SDR) family.</text>
</comment>
<dbReference type="PATRIC" id="fig|1423773.3.peg.367"/>
<dbReference type="InterPro" id="IPR020904">
    <property type="entry name" value="Sc_DH/Rdtase_CS"/>
</dbReference>
<dbReference type="Gene3D" id="3.40.50.720">
    <property type="entry name" value="NAD(P)-binding Rossmann-like Domain"/>
    <property type="match status" value="1"/>
</dbReference>
<organism evidence="4 5">
    <name type="scientific">Levilactobacillus namurensis DSM 19117</name>
    <dbReference type="NCBI Taxonomy" id="1423773"/>
    <lineage>
        <taxon>Bacteria</taxon>
        <taxon>Bacillati</taxon>
        <taxon>Bacillota</taxon>
        <taxon>Bacilli</taxon>
        <taxon>Lactobacillales</taxon>
        <taxon>Lactobacillaceae</taxon>
        <taxon>Levilactobacillus</taxon>
    </lineage>
</organism>
<evidence type="ECO:0000256" key="2">
    <source>
        <dbReference type="ARBA" id="ARBA00023002"/>
    </source>
</evidence>
<evidence type="ECO:0000313" key="4">
    <source>
        <dbReference type="EMBL" id="KRK73651.1"/>
    </source>
</evidence>
<name>A0A0R1JWM4_9LACO</name>
<gene>
    <name evidence="4" type="ORF">FD30_GL000359</name>
</gene>
<dbReference type="InterPro" id="IPR002347">
    <property type="entry name" value="SDR_fam"/>
</dbReference>
<dbReference type="PANTHER" id="PTHR44169">
    <property type="entry name" value="NADPH-DEPENDENT 1-ACYLDIHYDROXYACETONE PHOSPHATE REDUCTASE"/>
    <property type="match status" value="1"/>
</dbReference>
<dbReference type="PRINTS" id="PR00081">
    <property type="entry name" value="GDHRDH"/>
</dbReference>
<evidence type="ECO:0000256" key="1">
    <source>
        <dbReference type="ARBA" id="ARBA00006484"/>
    </source>
</evidence>
<comment type="caution">
    <text evidence="4">The sequence shown here is derived from an EMBL/GenBank/DDBJ whole genome shotgun (WGS) entry which is preliminary data.</text>
</comment>
<dbReference type="CDD" id="cd05374">
    <property type="entry name" value="17beta-HSD-like_SDR_c"/>
    <property type="match status" value="1"/>
</dbReference>
<keyword evidence="5" id="KW-1185">Reference proteome</keyword>
<accession>A0A0R1JWM4</accession>
<dbReference type="EMBL" id="AZDT01000057">
    <property type="protein sequence ID" value="KRK73651.1"/>
    <property type="molecule type" value="Genomic_DNA"/>
</dbReference>
<protein>
    <submittedName>
        <fullName evidence="4">Short chain dehydrogenase</fullName>
    </submittedName>
</protein>
<evidence type="ECO:0000256" key="3">
    <source>
        <dbReference type="RuleBase" id="RU000363"/>
    </source>
</evidence>
<dbReference type="PANTHER" id="PTHR44169:SF6">
    <property type="entry name" value="NADPH-DEPENDENT 1-ACYLDIHYDROXYACETONE PHOSPHATE REDUCTASE"/>
    <property type="match status" value="1"/>
</dbReference>
<proteinExistence type="inferred from homology"/>
<dbReference type="NCBIfam" id="NF004826">
    <property type="entry name" value="PRK06182.1"/>
    <property type="match status" value="1"/>
</dbReference>
<keyword evidence="2" id="KW-0560">Oxidoreductase</keyword>
<dbReference type="Proteomes" id="UP000051162">
    <property type="component" value="Unassembled WGS sequence"/>
</dbReference>